<comment type="caution">
    <text evidence="1">The sequence shown here is derived from an EMBL/GenBank/DDBJ whole genome shotgun (WGS) entry which is preliminary data.</text>
</comment>
<reference evidence="1" key="1">
    <citation type="submission" date="2019-04" db="EMBL/GenBank/DDBJ databases">
        <authorList>
            <person name="Alioto T."/>
            <person name="Alioto T."/>
        </authorList>
    </citation>
    <scope>NUCLEOTIDE SEQUENCE [LARGE SCALE GENOMIC DNA]</scope>
</reference>
<dbReference type="AlphaFoldDB" id="A0A5E4A8N0"/>
<keyword evidence="2" id="KW-1185">Reference proteome</keyword>
<gene>
    <name evidence="1" type="ORF">MONAX_5E042887</name>
</gene>
<proteinExistence type="predicted"/>
<sequence>MSQLLHKRILHLAPRRRHTPSPGVQPPWEITQAQSTEGISVTATSFLAAYSEKKGTKGFKRESTSLKFIRRGFRWPCDSLDERQDRSANHWHSKGATEYGELKCSLGGN</sequence>
<evidence type="ECO:0000313" key="1">
    <source>
        <dbReference type="EMBL" id="VTJ53380.1"/>
    </source>
</evidence>
<dbReference type="EMBL" id="CABDUW010000028">
    <property type="protein sequence ID" value="VTJ53380.1"/>
    <property type="molecule type" value="Genomic_DNA"/>
</dbReference>
<accession>A0A5E4A8N0</accession>
<dbReference type="Proteomes" id="UP000335636">
    <property type="component" value="Unassembled WGS sequence"/>
</dbReference>
<organism evidence="1 2">
    <name type="scientific">Marmota monax</name>
    <name type="common">Woodchuck</name>
    <dbReference type="NCBI Taxonomy" id="9995"/>
    <lineage>
        <taxon>Eukaryota</taxon>
        <taxon>Metazoa</taxon>
        <taxon>Chordata</taxon>
        <taxon>Craniata</taxon>
        <taxon>Vertebrata</taxon>
        <taxon>Euteleostomi</taxon>
        <taxon>Mammalia</taxon>
        <taxon>Eutheria</taxon>
        <taxon>Euarchontoglires</taxon>
        <taxon>Glires</taxon>
        <taxon>Rodentia</taxon>
        <taxon>Sciuromorpha</taxon>
        <taxon>Sciuridae</taxon>
        <taxon>Xerinae</taxon>
        <taxon>Marmotini</taxon>
        <taxon>Marmota</taxon>
    </lineage>
</organism>
<evidence type="ECO:0000313" key="2">
    <source>
        <dbReference type="Proteomes" id="UP000335636"/>
    </source>
</evidence>
<name>A0A5E4A8N0_MARMO</name>
<protein>
    <submittedName>
        <fullName evidence="1">Uncharacterized protein</fullName>
    </submittedName>
</protein>